<dbReference type="PANTHER" id="PTHR34700">
    <property type="entry name" value="POTASSIUM BINDING PROTEIN KBP"/>
    <property type="match status" value="1"/>
</dbReference>
<dbReference type="PANTHER" id="PTHR34700:SF4">
    <property type="entry name" value="PHAGE-LIKE ELEMENT PBSX PROTEIN XKDP"/>
    <property type="match status" value="1"/>
</dbReference>
<evidence type="ECO:0000313" key="3">
    <source>
        <dbReference type="Proteomes" id="UP000823616"/>
    </source>
</evidence>
<evidence type="ECO:0000313" key="2">
    <source>
        <dbReference type="EMBL" id="MBO8450405.1"/>
    </source>
</evidence>
<dbReference type="EMBL" id="JADIMS010000080">
    <property type="protein sequence ID" value="MBO8450405.1"/>
    <property type="molecule type" value="Genomic_DNA"/>
</dbReference>
<accession>A0A9D9HDP5</accession>
<gene>
    <name evidence="2" type="ORF">IAA96_04790</name>
</gene>
<sequence length="232" mass="26279">MKKTIALFTALCLTGAAQLSSASYDNNSFQRKSREYSAMAQTAYDEGDYDAAITYANEAEKNAQLSEEYIRKMLLRAEAEAEMNRARTRLAWAREIKADVYYASAYQTAADYVDRGGKRFNEEDFETAKKYAGLALEALAGVRETVPLPAQYRVENWVPARDCFWTIAGKEAVYADPYQWKKLYEANKDRIPDSGNPDLIMPGTVIEIPSIQGEYREGMYNPDADYGSIRDR</sequence>
<dbReference type="Proteomes" id="UP000823616">
    <property type="component" value="Unassembled WGS sequence"/>
</dbReference>
<feature type="signal peptide" evidence="1">
    <location>
        <begin position="1"/>
        <end position="22"/>
    </location>
</feature>
<reference evidence="2" key="1">
    <citation type="submission" date="2020-10" db="EMBL/GenBank/DDBJ databases">
        <authorList>
            <person name="Gilroy R."/>
        </authorList>
    </citation>
    <scope>NUCLEOTIDE SEQUENCE</scope>
    <source>
        <strain evidence="2">B3-4054</strain>
    </source>
</reference>
<proteinExistence type="predicted"/>
<evidence type="ECO:0008006" key="4">
    <source>
        <dbReference type="Google" id="ProtNLM"/>
    </source>
</evidence>
<comment type="caution">
    <text evidence="2">The sequence shown here is derived from an EMBL/GenBank/DDBJ whole genome shotgun (WGS) entry which is preliminary data.</text>
</comment>
<dbReference type="InterPro" id="IPR052196">
    <property type="entry name" value="Bact_Kbp"/>
</dbReference>
<keyword evidence="1" id="KW-0732">Signal</keyword>
<organism evidence="2 3">
    <name type="scientific">Candidatus Avitreponema avistercoris</name>
    <dbReference type="NCBI Taxonomy" id="2840705"/>
    <lineage>
        <taxon>Bacteria</taxon>
        <taxon>Pseudomonadati</taxon>
        <taxon>Spirochaetota</taxon>
        <taxon>Spirochaetia</taxon>
        <taxon>Spirochaetales</taxon>
        <taxon>Candidatus Avitreponema</taxon>
    </lineage>
</organism>
<evidence type="ECO:0000256" key="1">
    <source>
        <dbReference type="SAM" id="SignalP"/>
    </source>
</evidence>
<dbReference type="AlphaFoldDB" id="A0A9D9HDP5"/>
<reference evidence="2" key="2">
    <citation type="journal article" date="2021" name="PeerJ">
        <title>Extensive microbial diversity within the chicken gut microbiome revealed by metagenomics and culture.</title>
        <authorList>
            <person name="Gilroy R."/>
            <person name="Ravi A."/>
            <person name="Getino M."/>
            <person name="Pursley I."/>
            <person name="Horton D.L."/>
            <person name="Alikhan N.F."/>
            <person name="Baker D."/>
            <person name="Gharbi K."/>
            <person name="Hall N."/>
            <person name="Watson M."/>
            <person name="Adriaenssens E.M."/>
            <person name="Foster-Nyarko E."/>
            <person name="Jarju S."/>
            <person name="Secka A."/>
            <person name="Antonio M."/>
            <person name="Oren A."/>
            <person name="Chaudhuri R.R."/>
            <person name="La Ragione R."/>
            <person name="Hildebrand F."/>
            <person name="Pallen M.J."/>
        </authorList>
    </citation>
    <scope>NUCLEOTIDE SEQUENCE</scope>
    <source>
        <strain evidence="2">B3-4054</strain>
    </source>
</reference>
<name>A0A9D9HDP5_9SPIR</name>
<dbReference type="Gene3D" id="3.10.350.10">
    <property type="entry name" value="LysM domain"/>
    <property type="match status" value="1"/>
</dbReference>
<dbReference type="InterPro" id="IPR036779">
    <property type="entry name" value="LysM_dom_sf"/>
</dbReference>
<protein>
    <recommendedName>
        <fullName evidence="4">DUF4398 domain-containing protein</fullName>
    </recommendedName>
</protein>
<feature type="chain" id="PRO_5038361822" description="DUF4398 domain-containing protein" evidence="1">
    <location>
        <begin position="23"/>
        <end position="232"/>
    </location>
</feature>